<keyword evidence="5" id="KW-1185">Reference proteome</keyword>
<dbReference type="PROSITE" id="PS50292">
    <property type="entry name" value="PEROXIDASE_3"/>
    <property type="match status" value="1"/>
</dbReference>
<dbReference type="PANTHER" id="PTHR11475">
    <property type="entry name" value="OXIDASE/PEROXIDASE"/>
    <property type="match status" value="1"/>
</dbReference>
<keyword evidence="4" id="KW-0325">Glycoprotein</keyword>
<evidence type="ECO:0000256" key="1">
    <source>
        <dbReference type="ARBA" id="ARBA00004613"/>
    </source>
</evidence>
<dbReference type="InterPro" id="IPR010255">
    <property type="entry name" value="Haem_peroxidase_sf"/>
</dbReference>
<dbReference type="GO" id="GO:0005576">
    <property type="term" value="C:extracellular region"/>
    <property type="evidence" value="ECO:0007669"/>
    <property type="project" value="UniProtKB-SubCell"/>
</dbReference>
<evidence type="ECO:0000313" key="6">
    <source>
        <dbReference type="WBParaSite" id="PgB18_g045_t01"/>
    </source>
</evidence>
<organism evidence="5 6">
    <name type="scientific">Parascaris univalens</name>
    <name type="common">Nematode worm</name>
    <dbReference type="NCBI Taxonomy" id="6257"/>
    <lineage>
        <taxon>Eukaryota</taxon>
        <taxon>Metazoa</taxon>
        <taxon>Ecdysozoa</taxon>
        <taxon>Nematoda</taxon>
        <taxon>Chromadorea</taxon>
        <taxon>Rhabditida</taxon>
        <taxon>Spirurina</taxon>
        <taxon>Ascaridomorpha</taxon>
        <taxon>Ascaridoidea</taxon>
        <taxon>Ascarididae</taxon>
        <taxon>Parascaris</taxon>
    </lineage>
</organism>
<dbReference type="PANTHER" id="PTHR11475:SF4">
    <property type="entry name" value="CHORION PEROXIDASE"/>
    <property type="match status" value="1"/>
</dbReference>
<dbReference type="GO" id="GO:0020037">
    <property type="term" value="F:heme binding"/>
    <property type="evidence" value="ECO:0007669"/>
    <property type="project" value="InterPro"/>
</dbReference>
<dbReference type="SUPFAM" id="SSF48113">
    <property type="entry name" value="Heme-dependent peroxidases"/>
    <property type="match status" value="1"/>
</dbReference>
<keyword evidence="2" id="KW-0964">Secreted</keyword>
<name>A0A914ZVB7_PARUN</name>
<dbReference type="InterPro" id="IPR019791">
    <property type="entry name" value="Haem_peroxidase_animal"/>
</dbReference>
<reference evidence="6" key="1">
    <citation type="submission" date="2022-11" db="UniProtKB">
        <authorList>
            <consortium name="WormBaseParasite"/>
        </authorList>
    </citation>
    <scope>IDENTIFICATION</scope>
</reference>
<dbReference type="Gene3D" id="1.10.640.10">
    <property type="entry name" value="Haem peroxidase domain superfamily, animal type"/>
    <property type="match status" value="1"/>
</dbReference>
<dbReference type="GO" id="GO:0004601">
    <property type="term" value="F:peroxidase activity"/>
    <property type="evidence" value="ECO:0007669"/>
    <property type="project" value="UniProtKB-KW"/>
</dbReference>
<dbReference type="InterPro" id="IPR037120">
    <property type="entry name" value="Haem_peroxidase_sf_animal"/>
</dbReference>
<accession>A0A914ZVB7</accession>
<sequence>MLNDTEKAIFKESDSTAAEIIWSNMHRISRHAKDLSYSALTSVATTQRLRGLGLSTAQVALSLPTMEIDGTALSGICPVNSIVECVASKYRTLSGHCNNVNYPLRGAVYEPMQRFLKPDYADEVSAPRASTIGASLPNARRISRELINEPQDVHNACAMMAAQWGMFIYEDIAQIGAYRIFKEAPVYRGSAEMAMLQAFWTQERSIPNTLGVGRERGITT</sequence>
<keyword evidence="3" id="KW-0560">Oxidoreductase</keyword>
<protein>
    <submittedName>
        <fullName evidence="6">Uncharacterized protein</fullName>
    </submittedName>
</protein>
<evidence type="ECO:0000256" key="2">
    <source>
        <dbReference type="ARBA" id="ARBA00022525"/>
    </source>
</evidence>
<dbReference type="WBParaSite" id="PgB18_g045_t01">
    <property type="protein sequence ID" value="PgB18_g045_t01"/>
    <property type="gene ID" value="PgB18_g045"/>
</dbReference>
<evidence type="ECO:0000256" key="3">
    <source>
        <dbReference type="ARBA" id="ARBA00022559"/>
    </source>
</evidence>
<proteinExistence type="predicted"/>
<keyword evidence="3" id="KW-0575">Peroxidase</keyword>
<evidence type="ECO:0000256" key="4">
    <source>
        <dbReference type="ARBA" id="ARBA00023180"/>
    </source>
</evidence>
<comment type="subcellular location">
    <subcellularLocation>
        <location evidence="1">Secreted</location>
    </subcellularLocation>
</comment>
<dbReference type="GO" id="GO:0006979">
    <property type="term" value="P:response to oxidative stress"/>
    <property type="evidence" value="ECO:0007669"/>
    <property type="project" value="InterPro"/>
</dbReference>
<evidence type="ECO:0000313" key="5">
    <source>
        <dbReference type="Proteomes" id="UP000887569"/>
    </source>
</evidence>
<dbReference type="Proteomes" id="UP000887569">
    <property type="component" value="Unplaced"/>
</dbReference>
<dbReference type="Pfam" id="PF03098">
    <property type="entry name" value="An_peroxidase"/>
    <property type="match status" value="1"/>
</dbReference>
<dbReference type="AlphaFoldDB" id="A0A914ZVB7"/>